<dbReference type="STRING" id="702114.A1355_24150"/>
<dbReference type="Proteomes" id="UP000077628">
    <property type="component" value="Unassembled WGS sequence"/>
</dbReference>
<feature type="domain" description="N-acetyltransferase" evidence="3">
    <location>
        <begin position="1"/>
        <end position="100"/>
    </location>
</feature>
<dbReference type="InterPro" id="IPR000182">
    <property type="entry name" value="GNAT_dom"/>
</dbReference>
<name>A0A177NQA2_9GAMM</name>
<proteinExistence type="predicted"/>
<reference evidence="5" key="1">
    <citation type="submission" date="2016-03" db="EMBL/GenBank/DDBJ databases">
        <authorList>
            <person name="Heylen K."/>
            <person name="De Vos P."/>
            <person name="Vekeman B."/>
        </authorList>
    </citation>
    <scope>NUCLEOTIDE SEQUENCE [LARGE SCALE GENOMIC DNA]</scope>
    <source>
        <strain evidence="5">R-45383</strain>
    </source>
</reference>
<evidence type="ECO:0000313" key="4">
    <source>
        <dbReference type="EMBL" id="OAI20071.1"/>
    </source>
</evidence>
<dbReference type="OrthoDB" id="9805924at2"/>
<dbReference type="PANTHER" id="PTHR43877">
    <property type="entry name" value="AMINOALKYLPHOSPHONATE N-ACETYLTRANSFERASE-RELATED-RELATED"/>
    <property type="match status" value="1"/>
</dbReference>
<evidence type="ECO:0000256" key="1">
    <source>
        <dbReference type="ARBA" id="ARBA00022679"/>
    </source>
</evidence>
<keyword evidence="2" id="KW-0012">Acyltransferase</keyword>
<feature type="non-terminal residue" evidence="4">
    <location>
        <position position="1"/>
    </location>
</feature>
<dbReference type="Pfam" id="PF00583">
    <property type="entry name" value="Acetyltransf_1"/>
    <property type="match status" value="1"/>
</dbReference>
<dbReference type="InterPro" id="IPR050832">
    <property type="entry name" value="Bact_Acetyltransf"/>
</dbReference>
<gene>
    <name evidence="4" type="ORF">A1355_24150</name>
</gene>
<dbReference type="GO" id="GO:0016747">
    <property type="term" value="F:acyltransferase activity, transferring groups other than amino-acyl groups"/>
    <property type="evidence" value="ECO:0007669"/>
    <property type="project" value="InterPro"/>
</dbReference>
<dbReference type="RefSeq" id="WP_064027503.1">
    <property type="nucleotide sequence ID" value="NZ_LUUK01000147.1"/>
</dbReference>
<dbReference type="Gene3D" id="3.40.630.30">
    <property type="match status" value="1"/>
</dbReference>
<protein>
    <submittedName>
        <fullName evidence="4">GCN5 family acetyltransferase</fullName>
    </submittedName>
</protein>
<evidence type="ECO:0000259" key="3">
    <source>
        <dbReference type="PROSITE" id="PS51186"/>
    </source>
</evidence>
<keyword evidence="5" id="KW-1185">Reference proteome</keyword>
<comment type="caution">
    <text evidence="4">The sequence shown here is derived from an EMBL/GenBank/DDBJ whole genome shotgun (WGS) entry which is preliminary data.</text>
</comment>
<dbReference type="AlphaFoldDB" id="A0A177NQA2"/>
<dbReference type="PROSITE" id="PS51186">
    <property type="entry name" value="GNAT"/>
    <property type="match status" value="1"/>
</dbReference>
<accession>A0A177NQA2</accession>
<dbReference type="EMBL" id="LUUK01000147">
    <property type="protein sequence ID" value="OAI20071.1"/>
    <property type="molecule type" value="Genomic_DNA"/>
</dbReference>
<dbReference type="CDD" id="cd04301">
    <property type="entry name" value="NAT_SF"/>
    <property type="match status" value="1"/>
</dbReference>
<organism evidence="4 5">
    <name type="scientific">Methylomonas koyamae</name>
    <dbReference type="NCBI Taxonomy" id="702114"/>
    <lineage>
        <taxon>Bacteria</taxon>
        <taxon>Pseudomonadati</taxon>
        <taxon>Pseudomonadota</taxon>
        <taxon>Gammaproteobacteria</taxon>
        <taxon>Methylococcales</taxon>
        <taxon>Methylococcaceae</taxon>
        <taxon>Methylomonas</taxon>
    </lineage>
</organism>
<dbReference type="SUPFAM" id="SSF55729">
    <property type="entry name" value="Acyl-CoA N-acyltransferases (Nat)"/>
    <property type="match status" value="1"/>
</dbReference>
<keyword evidence="1 4" id="KW-0808">Transferase</keyword>
<evidence type="ECO:0000313" key="5">
    <source>
        <dbReference type="Proteomes" id="UP000077628"/>
    </source>
</evidence>
<sequence length="100" mass="10749">GEILVAREDGRPVGMVSLLYTVSTALGGRVAWLEDMVVTANRRGSGIGQGLLKAAIAHAKSGGCRRITLLTDAENAAAQDFYRREGFNASPMRPYRLSLE</sequence>
<dbReference type="InterPro" id="IPR016181">
    <property type="entry name" value="Acyl_CoA_acyltransferase"/>
</dbReference>
<evidence type="ECO:0000256" key="2">
    <source>
        <dbReference type="ARBA" id="ARBA00023315"/>
    </source>
</evidence>